<organism evidence="1 2">
    <name type="scientific">Chaenocephalus aceratus</name>
    <name type="common">Blackfin icefish</name>
    <name type="synonym">Chaenichthys aceratus</name>
    <dbReference type="NCBI Taxonomy" id="36190"/>
    <lineage>
        <taxon>Eukaryota</taxon>
        <taxon>Metazoa</taxon>
        <taxon>Chordata</taxon>
        <taxon>Craniata</taxon>
        <taxon>Vertebrata</taxon>
        <taxon>Euteleostomi</taxon>
        <taxon>Actinopterygii</taxon>
        <taxon>Neopterygii</taxon>
        <taxon>Teleostei</taxon>
        <taxon>Neoteleostei</taxon>
        <taxon>Acanthomorphata</taxon>
        <taxon>Eupercaria</taxon>
        <taxon>Perciformes</taxon>
        <taxon>Notothenioidei</taxon>
        <taxon>Channichthyidae</taxon>
        <taxon>Chaenocephalus</taxon>
    </lineage>
</organism>
<proteinExistence type="predicted"/>
<dbReference type="EMBL" id="CM043792">
    <property type="protein sequence ID" value="KAI4821754.1"/>
    <property type="molecule type" value="Genomic_DNA"/>
</dbReference>
<name>A0ACB9X566_CHAAC</name>
<evidence type="ECO:0000313" key="1">
    <source>
        <dbReference type="EMBL" id="KAI4821754.1"/>
    </source>
</evidence>
<protein>
    <submittedName>
        <fullName evidence="1">Uncharacterized protein</fullName>
    </submittedName>
</protein>
<dbReference type="Proteomes" id="UP001057452">
    <property type="component" value="Chromosome 8"/>
</dbReference>
<comment type="caution">
    <text evidence="1">The sequence shown here is derived from an EMBL/GenBank/DDBJ whole genome shotgun (WGS) entry which is preliminary data.</text>
</comment>
<feature type="non-terminal residue" evidence="1">
    <location>
        <position position="1"/>
    </location>
</feature>
<reference evidence="1" key="1">
    <citation type="submission" date="2022-05" db="EMBL/GenBank/DDBJ databases">
        <title>Chromosome-level genome of Chaenocephalus aceratus.</title>
        <authorList>
            <person name="Park H."/>
        </authorList>
    </citation>
    <scope>NUCLEOTIDE SEQUENCE</scope>
    <source>
        <strain evidence="1">KU_202001</strain>
    </source>
</reference>
<gene>
    <name evidence="1" type="ORF">KUCAC02_007338</name>
</gene>
<sequence>LAEECASEPVLKENTFTAPSKQSQSQDSLESLCKCLLHCCDSAWIPTVIKMSQDAPHAQILQHFYSILSFQFILVPSLMPVFTNKLASSGFFRLPLEHKGLLCAGNSSVLTVRTVHCGKDFEEVDNLLLHNLPSLCCRLSDWPSLLRDTPGLQLSEYKGPRATQYCMVILLHLTMQHGDRLLPDQTVFPSVVWLLHSVQAQGDCAPPRFVLRSALFLLAADTRQDPKPRRVNSLPLLLKLLCVMETSDPPSSSSDSSKMDGVHFKLLYHAGRLKPSDTESLLPALNFLYCCLSLSPAHCTDRAVSVLLSNSGLMDQLQTVLSSSSSSSLFAPSACPPSALLCCSHLLLSSLVTLQHVHSSQVQKSISWSLDEAVQRLLVQKRNTDNLSLVSLLRLLQALLDADLEPEVVSLTSGPSLVGPRPLGVEDGSLYPLGTRGAQCLSTALSGLLLQKHELLLRASVNCLGSLLGFLQRRSPSTAKFVVCQQWNRFLVYCLLSSGESYRLHPVVHKLITILMKHGSSAAVLWEPDLLRVMEAVEWRGVKELSEEATQSLRLLLTQTLRSVLQPPLTEEQKQRVKSVIKSLALHTPPNLPSKVLRVGGVSICLSDFTVKSEVFQ</sequence>
<evidence type="ECO:0000313" key="2">
    <source>
        <dbReference type="Proteomes" id="UP001057452"/>
    </source>
</evidence>
<keyword evidence="2" id="KW-1185">Reference proteome</keyword>
<accession>A0ACB9X566</accession>